<dbReference type="PANTHER" id="PTHR21011">
    <property type="entry name" value="MITOCHONDRIAL 28S RIBOSOMAL PROTEIN S6"/>
    <property type="match status" value="1"/>
</dbReference>
<accession>A0A9N9WQD4</accession>
<evidence type="ECO:0000313" key="5">
    <source>
        <dbReference type="Proteomes" id="UP001153620"/>
    </source>
</evidence>
<reference evidence="4" key="1">
    <citation type="submission" date="2022-01" db="EMBL/GenBank/DDBJ databases">
        <authorList>
            <person name="King R."/>
        </authorList>
    </citation>
    <scope>NUCLEOTIDE SEQUENCE</scope>
</reference>
<reference evidence="4" key="2">
    <citation type="submission" date="2022-10" db="EMBL/GenBank/DDBJ databases">
        <authorList>
            <consortium name="ENA_rothamsted_submissions"/>
            <consortium name="culmorum"/>
            <person name="King R."/>
        </authorList>
    </citation>
    <scope>NUCLEOTIDE SEQUENCE</scope>
</reference>
<dbReference type="GO" id="GO:0070181">
    <property type="term" value="F:small ribosomal subunit rRNA binding"/>
    <property type="evidence" value="ECO:0007669"/>
    <property type="project" value="TreeGrafter"/>
</dbReference>
<dbReference type="Pfam" id="PF01250">
    <property type="entry name" value="Ribosomal_S6"/>
    <property type="match status" value="1"/>
</dbReference>
<dbReference type="InterPro" id="IPR035980">
    <property type="entry name" value="Ribosomal_bS6_sf"/>
</dbReference>
<dbReference type="FunFam" id="3.30.70.60:FF:000014">
    <property type="entry name" value="28S ribosomal protein S6, mitochondrial"/>
    <property type="match status" value="1"/>
</dbReference>
<dbReference type="EMBL" id="OU895878">
    <property type="protein sequence ID" value="CAG9804819.1"/>
    <property type="molecule type" value="Genomic_DNA"/>
</dbReference>
<keyword evidence="5" id="KW-1185">Reference proteome</keyword>
<evidence type="ECO:0000256" key="2">
    <source>
        <dbReference type="ARBA" id="ARBA00035170"/>
    </source>
</evidence>
<dbReference type="Gene3D" id="3.30.70.60">
    <property type="match status" value="1"/>
</dbReference>
<dbReference type="CDD" id="cd15465">
    <property type="entry name" value="bS6_mito"/>
    <property type="match status" value="1"/>
</dbReference>
<dbReference type="OrthoDB" id="268530at2759"/>
<sequence length="147" mass="17029">MPTYELALMLRTMARPELVSTLKRTTDSIFSRGGFLRKLDFLGDKTLPYRIHKNSQKHFTGSAFVVTFDVPPKCISDLMEEYSRDVDVLKRQIFKIEEPSNAECLLGDELQPPAYRKEVIQMMKVAAKGQKEKYPQNTGLKYYPFQK</sequence>
<dbReference type="Proteomes" id="UP001153620">
    <property type="component" value="Chromosome 2"/>
</dbReference>
<proteinExistence type="inferred from homology"/>
<dbReference type="GO" id="GO:0006412">
    <property type="term" value="P:translation"/>
    <property type="evidence" value="ECO:0007669"/>
    <property type="project" value="InterPro"/>
</dbReference>
<dbReference type="GO" id="GO:0003735">
    <property type="term" value="F:structural constituent of ribosome"/>
    <property type="evidence" value="ECO:0007669"/>
    <property type="project" value="InterPro"/>
</dbReference>
<dbReference type="PANTHER" id="PTHR21011:SF1">
    <property type="entry name" value="SMALL RIBOSOMAL SUBUNIT PROTEIN BS6M"/>
    <property type="match status" value="1"/>
</dbReference>
<evidence type="ECO:0000256" key="3">
    <source>
        <dbReference type="ARBA" id="ARBA00035365"/>
    </source>
</evidence>
<evidence type="ECO:0000256" key="1">
    <source>
        <dbReference type="ARBA" id="ARBA00009512"/>
    </source>
</evidence>
<dbReference type="SUPFAM" id="SSF54995">
    <property type="entry name" value="Ribosomal protein S6"/>
    <property type="match status" value="1"/>
</dbReference>
<name>A0A9N9WQD4_9DIPT</name>
<dbReference type="InterPro" id="IPR014717">
    <property type="entry name" value="Transl_elong_EF1B/ribsomal_bS6"/>
</dbReference>
<organism evidence="4 5">
    <name type="scientific">Chironomus riparius</name>
    <dbReference type="NCBI Taxonomy" id="315576"/>
    <lineage>
        <taxon>Eukaryota</taxon>
        <taxon>Metazoa</taxon>
        <taxon>Ecdysozoa</taxon>
        <taxon>Arthropoda</taxon>
        <taxon>Hexapoda</taxon>
        <taxon>Insecta</taxon>
        <taxon>Pterygota</taxon>
        <taxon>Neoptera</taxon>
        <taxon>Endopterygota</taxon>
        <taxon>Diptera</taxon>
        <taxon>Nematocera</taxon>
        <taxon>Chironomoidea</taxon>
        <taxon>Chironomidae</taxon>
        <taxon>Chironominae</taxon>
        <taxon>Chironomus</taxon>
    </lineage>
</organism>
<dbReference type="InterPro" id="IPR000529">
    <property type="entry name" value="Ribosomal_bS6"/>
</dbReference>
<gene>
    <name evidence="4" type="ORF">CHIRRI_LOCUS7698</name>
</gene>
<dbReference type="GO" id="GO:0005763">
    <property type="term" value="C:mitochondrial small ribosomal subunit"/>
    <property type="evidence" value="ECO:0007669"/>
    <property type="project" value="TreeGrafter"/>
</dbReference>
<evidence type="ECO:0000313" key="4">
    <source>
        <dbReference type="EMBL" id="CAG9804819.1"/>
    </source>
</evidence>
<protein>
    <recommendedName>
        <fullName evidence="2">Small ribosomal subunit protein bS6m</fullName>
    </recommendedName>
    <alternativeName>
        <fullName evidence="3">28S ribosomal protein S6, mitochondrial</fullName>
    </alternativeName>
</protein>
<dbReference type="AlphaFoldDB" id="A0A9N9WQD4"/>
<comment type="similarity">
    <text evidence="1">Belongs to the bacterial ribosomal protein bS6 family.</text>
</comment>